<evidence type="ECO:0000313" key="1">
    <source>
        <dbReference type="EMBL" id="CAH1717954.1"/>
    </source>
</evidence>
<gene>
    <name evidence="1" type="ORF">CHIRRI_LOCUS5399</name>
</gene>
<keyword evidence="2" id="KW-1185">Reference proteome</keyword>
<dbReference type="OrthoDB" id="445936at2759"/>
<proteinExistence type="predicted"/>
<dbReference type="Proteomes" id="UP001153620">
    <property type="component" value="Chromosome 2"/>
</dbReference>
<accession>A0A9P0IXV1</accession>
<sequence>MDFHAGQIITEKLYRILQIFLSNKCQASIELVNLISSENLSLNYLQVLASKIAIDASARLIHRESGKIILPYEHWANAIFLKHCSGIGGLHLNLDSTIKAVFESYSCGKDAFGFDRDFILEVLSSCPSNTCRFSPFKAQQQFEQPQQTHQNFAPPQPNMNMDYGPNRSPAMMQMQPPIDPSKMSRPLTNQQITQQIIQQQQSRMNQSMESLEKQRVMQQLDKKHYETVAAIVQANNNLGLPNQMNQINTPNVSILPPVHNINHQKSVDFSRRPSYDGIETYSAGSYSTSNRELLQNNWISPSIQPVSLDNRDGMIAGQEKIVRAFAELMKNMARMKAFIRPSMVKPYGKQSESLQKTLIDSIQLVQTLRNFLPKPHISISNWKNVDQTETITIHIAV</sequence>
<evidence type="ECO:0000313" key="2">
    <source>
        <dbReference type="Proteomes" id="UP001153620"/>
    </source>
</evidence>
<reference evidence="1" key="1">
    <citation type="submission" date="2022-01" db="EMBL/GenBank/DDBJ databases">
        <authorList>
            <person name="King R."/>
        </authorList>
    </citation>
    <scope>NUCLEOTIDE SEQUENCE</scope>
</reference>
<name>A0A9P0IXV1_9DIPT</name>
<reference evidence="1" key="2">
    <citation type="submission" date="2022-10" db="EMBL/GenBank/DDBJ databases">
        <authorList>
            <consortium name="ENA_rothamsted_submissions"/>
            <consortium name="culmorum"/>
            <person name="King R."/>
        </authorList>
    </citation>
    <scope>NUCLEOTIDE SEQUENCE</scope>
</reference>
<dbReference type="EMBL" id="OU895878">
    <property type="protein sequence ID" value="CAH1717954.1"/>
    <property type="molecule type" value="Genomic_DNA"/>
</dbReference>
<organism evidence="1 2">
    <name type="scientific">Chironomus riparius</name>
    <dbReference type="NCBI Taxonomy" id="315576"/>
    <lineage>
        <taxon>Eukaryota</taxon>
        <taxon>Metazoa</taxon>
        <taxon>Ecdysozoa</taxon>
        <taxon>Arthropoda</taxon>
        <taxon>Hexapoda</taxon>
        <taxon>Insecta</taxon>
        <taxon>Pterygota</taxon>
        <taxon>Neoptera</taxon>
        <taxon>Endopterygota</taxon>
        <taxon>Diptera</taxon>
        <taxon>Nematocera</taxon>
        <taxon>Chironomoidea</taxon>
        <taxon>Chironomidae</taxon>
        <taxon>Chironominae</taxon>
        <taxon>Chironomus</taxon>
    </lineage>
</organism>
<protein>
    <submittedName>
        <fullName evidence="1">Uncharacterized protein</fullName>
    </submittedName>
</protein>
<dbReference type="AlphaFoldDB" id="A0A9P0IXV1"/>